<dbReference type="InterPro" id="IPR011009">
    <property type="entry name" value="Kinase-like_dom_sf"/>
</dbReference>
<dbReference type="PANTHER" id="PTHR45707">
    <property type="entry name" value="C2 CALCIUM/LIPID-BINDING PLANT PHOSPHORIBOSYLTRANSFERASE FAMILY PROTEIN"/>
    <property type="match status" value="1"/>
</dbReference>
<dbReference type="SUPFAM" id="SSF56112">
    <property type="entry name" value="Protein kinase-like (PK-like)"/>
    <property type="match status" value="1"/>
</dbReference>
<protein>
    <recommendedName>
        <fullName evidence="1">Protein kinase domain-containing protein</fullName>
    </recommendedName>
</protein>
<organism evidence="2 3">
    <name type="scientific">Eleusine coracana subsp. coracana</name>
    <dbReference type="NCBI Taxonomy" id="191504"/>
    <lineage>
        <taxon>Eukaryota</taxon>
        <taxon>Viridiplantae</taxon>
        <taxon>Streptophyta</taxon>
        <taxon>Embryophyta</taxon>
        <taxon>Tracheophyta</taxon>
        <taxon>Spermatophyta</taxon>
        <taxon>Magnoliopsida</taxon>
        <taxon>Liliopsida</taxon>
        <taxon>Poales</taxon>
        <taxon>Poaceae</taxon>
        <taxon>PACMAD clade</taxon>
        <taxon>Chloridoideae</taxon>
        <taxon>Cynodonteae</taxon>
        <taxon>Eleusininae</taxon>
        <taxon>Eleusine</taxon>
    </lineage>
</organism>
<dbReference type="EMBL" id="BQKI01000013">
    <property type="protein sequence ID" value="GJN06651.1"/>
    <property type="molecule type" value="Genomic_DNA"/>
</dbReference>
<feature type="domain" description="Protein kinase" evidence="1">
    <location>
        <begin position="1"/>
        <end position="149"/>
    </location>
</feature>
<evidence type="ECO:0000313" key="3">
    <source>
        <dbReference type="Proteomes" id="UP001054889"/>
    </source>
</evidence>
<dbReference type="Pfam" id="PF00069">
    <property type="entry name" value="Pkinase"/>
    <property type="match status" value="1"/>
</dbReference>
<dbReference type="Proteomes" id="UP001054889">
    <property type="component" value="Unassembled WGS sequence"/>
</dbReference>
<gene>
    <name evidence="2" type="primary">ga24404</name>
    <name evidence="2" type="ORF">PR202_ga24404</name>
</gene>
<dbReference type="PANTHER" id="PTHR45707:SF59">
    <property type="entry name" value="PROTEIN KINASE DOMAIN-CONTAINING PROTEIN"/>
    <property type="match status" value="1"/>
</dbReference>
<reference evidence="2" key="2">
    <citation type="submission" date="2021-12" db="EMBL/GenBank/DDBJ databases">
        <title>Resequencing data analysis of finger millet.</title>
        <authorList>
            <person name="Hatakeyama M."/>
            <person name="Aluri S."/>
            <person name="Balachadran M.T."/>
            <person name="Sivarajan S.R."/>
            <person name="Poveda L."/>
            <person name="Shimizu-Inatsugi R."/>
            <person name="Schlapbach R."/>
            <person name="Sreeman S.M."/>
            <person name="Shimizu K.K."/>
        </authorList>
    </citation>
    <scope>NUCLEOTIDE SEQUENCE</scope>
</reference>
<evidence type="ECO:0000259" key="1">
    <source>
        <dbReference type="PROSITE" id="PS50011"/>
    </source>
</evidence>
<dbReference type="GO" id="GO:0005524">
    <property type="term" value="F:ATP binding"/>
    <property type="evidence" value="ECO:0007669"/>
    <property type="project" value="InterPro"/>
</dbReference>
<dbReference type="Gene3D" id="1.10.510.10">
    <property type="entry name" value="Transferase(Phosphotransferase) domain 1"/>
    <property type="match status" value="1"/>
</dbReference>
<dbReference type="GO" id="GO:0004672">
    <property type="term" value="F:protein kinase activity"/>
    <property type="evidence" value="ECO:0007669"/>
    <property type="project" value="InterPro"/>
</dbReference>
<reference evidence="2" key="1">
    <citation type="journal article" date="2018" name="DNA Res.">
        <title>Multiple hybrid de novo genome assembly of finger millet, an orphan allotetraploid crop.</title>
        <authorList>
            <person name="Hatakeyama M."/>
            <person name="Aluri S."/>
            <person name="Balachadran M.T."/>
            <person name="Sivarajan S.R."/>
            <person name="Patrignani A."/>
            <person name="Gruter S."/>
            <person name="Poveda L."/>
            <person name="Shimizu-Inatsugi R."/>
            <person name="Baeten J."/>
            <person name="Francoijs K.J."/>
            <person name="Nataraja K.N."/>
            <person name="Reddy Y.A.N."/>
            <person name="Phadnis S."/>
            <person name="Ravikumar R.L."/>
            <person name="Schlapbach R."/>
            <person name="Sreeman S.M."/>
            <person name="Shimizu K.K."/>
        </authorList>
    </citation>
    <scope>NUCLEOTIDE SEQUENCE</scope>
</reference>
<name>A0AAV5D8R6_ELECO</name>
<accession>A0AAV5D8R6</accession>
<evidence type="ECO:0000313" key="2">
    <source>
        <dbReference type="EMBL" id="GJN06651.1"/>
    </source>
</evidence>
<dbReference type="InterPro" id="IPR000719">
    <property type="entry name" value="Prot_kinase_dom"/>
</dbReference>
<dbReference type="PROSITE" id="PS50011">
    <property type="entry name" value="PROTEIN_KINASE_DOM"/>
    <property type="match status" value="1"/>
</dbReference>
<dbReference type="AlphaFoldDB" id="A0AAV5D8R6"/>
<proteinExistence type="predicted"/>
<sequence>MSASPSARATANSGSTALNLSHSAPLFLSAVRSFSILQLFSRGYLAPEYLYRGEISPQSDIYSLGMLLIQISTGEKNKSNTEDKCGAKFIEQVRQEWTDHKITSMYASLGAGHLQEIKRCIEIGLQCVEVDRKKRPTIKEIIDKLNGKR</sequence>
<comment type="caution">
    <text evidence="2">The sequence shown here is derived from an EMBL/GenBank/DDBJ whole genome shotgun (WGS) entry which is preliminary data.</text>
</comment>
<keyword evidence="3" id="KW-1185">Reference proteome</keyword>